<dbReference type="Pfam" id="PF18146">
    <property type="entry name" value="CinA_KH"/>
    <property type="match status" value="1"/>
</dbReference>
<dbReference type="PANTHER" id="PTHR13939">
    <property type="entry name" value="NICOTINAMIDE-NUCLEOTIDE AMIDOHYDROLASE PNCC"/>
    <property type="match status" value="1"/>
</dbReference>
<sequence length="419" mass="46387">MKAEIITIGDEILIGQIVDTNSAYISKELNKIGISVYQITSIQDDREHILEAFAFAKAHAELVIVTGGLGPTKDDITKHTFCEFLNDELVLDQNVLDHVTHLFKTYIKKPMLAANKTQAYVPSTAEVLLNQYGTAPGMWMESDGTIFISMPGVPYEMRGLMENEVIPRLRDRFKLPFILHKTFLTYGMGESAIAEIIEDFENELPSTIKLAYLPSLGRVRLRLSTYGDDQEIVNKMIREQSDKLLPLIGDIFVGYEEEGEFEELIANLLIAQGKTLAIAESCTGGQMVERFTSKSGASRYLKGSLVTYATQSKIDILKVDASVIEEHSVVSAAVAEQMATNARKLYQSDIAISTTGNAGPTKGDSDVPIGTVFIGIATEDGVRSYEFMMGNHRERVMGKTVNKAMELLKGTLEDHQLKK</sequence>
<dbReference type="RefSeq" id="WP_121918043.1">
    <property type="nucleotide sequence ID" value="NZ_REFV01000013.1"/>
</dbReference>
<dbReference type="HAMAP" id="MF_00226_B">
    <property type="entry name" value="CinA_B"/>
    <property type="match status" value="1"/>
</dbReference>
<protein>
    <recommendedName>
        <fullName evidence="1">CinA-like protein</fullName>
    </recommendedName>
</protein>
<dbReference type="Gene3D" id="3.90.950.20">
    <property type="entry name" value="CinA-like"/>
    <property type="match status" value="1"/>
</dbReference>
<dbReference type="Proteomes" id="UP000281985">
    <property type="component" value="Unassembled WGS sequence"/>
</dbReference>
<evidence type="ECO:0000313" key="4">
    <source>
        <dbReference type="Proteomes" id="UP000281985"/>
    </source>
</evidence>
<gene>
    <name evidence="3" type="ORF">EAX61_12520</name>
</gene>
<dbReference type="InterPro" id="IPR001453">
    <property type="entry name" value="MoaB/Mog_dom"/>
</dbReference>
<dbReference type="Gene3D" id="3.40.980.10">
    <property type="entry name" value="MoaB/Mog-like domain"/>
    <property type="match status" value="1"/>
</dbReference>
<dbReference type="NCBIfam" id="TIGR00177">
    <property type="entry name" value="molyb_syn"/>
    <property type="match status" value="1"/>
</dbReference>
<dbReference type="NCBIfam" id="TIGR00200">
    <property type="entry name" value="cinA_nterm"/>
    <property type="match status" value="1"/>
</dbReference>
<dbReference type="EMBL" id="REFV01000013">
    <property type="protein sequence ID" value="RMB56885.1"/>
    <property type="molecule type" value="Genomic_DNA"/>
</dbReference>
<organism evidence="3 4">
    <name type="scientific">Dokdonia sinensis</name>
    <dbReference type="NCBI Taxonomy" id="2479847"/>
    <lineage>
        <taxon>Bacteria</taxon>
        <taxon>Pseudomonadati</taxon>
        <taxon>Bacteroidota</taxon>
        <taxon>Flavobacteriia</taxon>
        <taxon>Flavobacteriales</taxon>
        <taxon>Flavobacteriaceae</taxon>
        <taxon>Dokdonia</taxon>
    </lineage>
</organism>
<dbReference type="PIRSF" id="PIRSF006728">
    <property type="entry name" value="CinA"/>
    <property type="match status" value="1"/>
</dbReference>
<proteinExistence type="inferred from homology"/>
<evidence type="ECO:0000256" key="1">
    <source>
        <dbReference type="HAMAP-Rule" id="MF_00226"/>
    </source>
</evidence>
<dbReference type="NCBIfam" id="NF001813">
    <property type="entry name" value="PRK00549.1"/>
    <property type="match status" value="1"/>
</dbReference>
<comment type="caution">
    <text evidence="3">The sequence shown here is derived from an EMBL/GenBank/DDBJ whole genome shotgun (WGS) entry which is preliminary data.</text>
</comment>
<name>A0A3M0FWK1_9FLAO</name>
<reference evidence="3 4" key="1">
    <citation type="submission" date="2018-10" db="EMBL/GenBank/DDBJ databases">
        <title>Dokdonia luteus sp. nov., isolated from sea water.</title>
        <authorList>
            <person name="Zhou L.Y."/>
            <person name="Du Z.J."/>
        </authorList>
    </citation>
    <scope>NUCLEOTIDE SEQUENCE [LARGE SCALE GENOMIC DNA]</scope>
    <source>
        <strain evidence="3 4">SH27</strain>
    </source>
</reference>
<keyword evidence="4" id="KW-1185">Reference proteome</keyword>
<dbReference type="InterPro" id="IPR008136">
    <property type="entry name" value="CinA_C"/>
</dbReference>
<dbReference type="InterPro" id="IPR008135">
    <property type="entry name" value="Competence-induced_CinA"/>
</dbReference>
<comment type="similarity">
    <text evidence="1">Belongs to the CinA family.</text>
</comment>
<dbReference type="Pfam" id="PF00994">
    <property type="entry name" value="MoCF_biosynth"/>
    <property type="match status" value="1"/>
</dbReference>
<dbReference type="InterPro" id="IPR036425">
    <property type="entry name" value="MoaB/Mog-like_dom_sf"/>
</dbReference>
<dbReference type="NCBIfam" id="TIGR00199">
    <property type="entry name" value="PncC_domain"/>
    <property type="match status" value="1"/>
</dbReference>
<dbReference type="InterPro" id="IPR041424">
    <property type="entry name" value="CinA_KH"/>
</dbReference>
<dbReference type="PANTHER" id="PTHR13939:SF0">
    <property type="entry name" value="NMN AMIDOHYDROLASE-LIKE PROTEIN YFAY"/>
    <property type="match status" value="1"/>
</dbReference>
<evidence type="ECO:0000313" key="3">
    <source>
        <dbReference type="EMBL" id="RMB56885.1"/>
    </source>
</evidence>
<dbReference type="InterPro" id="IPR050101">
    <property type="entry name" value="CinA"/>
</dbReference>
<dbReference type="SUPFAM" id="SSF142433">
    <property type="entry name" value="CinA-like"/>
    <property type="match status" value="1"/>
</dbReference>
<dbReference type="SMART" id="SM00852">
    <property type="entry name" value="MoCF_biosynth"/>
    <property type="match status" value="1"/>
</dbReference>
<dbReference type="Pfam" id="PF02464">
    <property type="entry name" value="CinA"/>
    <property type="match status" value="1"/>
</dbReference>
<evidence type="ECO:0000259" key="2">
    <source>
        <dbReference type="SMART" id="SM00852"/>
    </source>
</evidence>
<accession>A0A3M0FWK1</accession>
<feature type="domain" description="MoaB/Mog" evidence="2">
    <location>
        <begin position="4"/>
        <end position="172"/>
    </location>
</feature>
<dbReference type="InterPro" id="IPR036653">
    <property type="entry name" value="CinA-like_C"/>
</dbReference>
<dbReference type="OrthoDB" id="9801454at2"/>
<dbReference type="SUPFAM" id="SSF53218">
    <property type="entry name" value="Molybdenum cofactor biosynthesis proteins"/>
    <property type="match status" value="1"/>
</dbReference>
<dbReference type="AlphaFoldDB" id="A0A3M0FWK1"/>
<dbReference type="CDD" id="cd00885">
    <property type="entry name" value="cinA"/>
    <property type="match status" value="1"/>
</dbReference>